<reference evidence="3" key="1">
    <citation type="submission" date="2023-10" db="EMBL/GenBank/DDBJ databases">
        <authorList>
            <person name="Chen Y."/>
            <person name="Shah S."/>
            <person name="Dougan E. K."/>
            <person name="Thang M."/>
            <person name="Chan C."/>
        </authorList>
    </citation>
    <scope>NUCLEOTIDE SEQUENCE [LARGE SCALE GENOMIC DNA]</scope>
</reference>
<dbReference type="EMBL" id="CAUYUJ010005758">
    <property type="protein sequence ID" value="CAK0814827.1"/>
    <property type="molecule type" value="Genomic_DNA"/>
</dbReference>
<proteinExistence type="predicted"/>
<evidence type="ECO:0008006" key="5">
    <source>
        <dbReference type="Google" id="ProtNLM"/>
    </source>
</evidence>
<evidence type="ECO:0000256" key="2">
    <source>
        <dbReference type="SAM" id="Phobius"/>
    </source>
</evidence>
<keyword evidence="4" id="KW-1185">Reference proteome</keyword>
<evidence type="ECO:0000313" key="3">
    <source>
        <dbReference type="EMBL" id="CAK0814827.1"/>
    </source>
</evidence>
<accession>A0ABN9R7K6</accession>
<evidence type="ECO:0000256" key="1">
    <source>
        <dbReference type="SAM" id="MobiDB-lite"/>
    </source>
</evidence>
<feature type="transmembrane region" description="Helical" evidence="2">
    <location>
        <begin position="198"/>
        <end position="217"/>
    </location>
</feature>
<keyword evidence="2" id="KW-0812">Transmembrane</keyword>
<keyword evidence="2" id="KW-0472">Membrane</keyword>
<comment type="caution">
    <text evidence="3">The sequence shown here is derived from an EMBL/GenBank/DDBJ whole genome shotgun (WGS) entry which is preliminary data.</text>
</comment>
<feature type="transmembrane region" description="Helical" evidence="2">
    <location>
        <begin position="109"/>
        <end position="129"/>
    </location>
</feature>
<protein>
    <recommendedName>
        <fullName evidence="5">PAS domain-containing protein</fullName>
    </recommendedName>
</protein>
<evidence type="ECO:0000313" key="4">
    <source>
        <dbReference type="Proteomes" id="UP001189429"/>
    </source>
</evidence>
<sequence length="415" mass="43927">MEQPLLDGQHVDEGGNVAAETSGEESSAQADTREAANMPVYSGHAFGDDLAAVLTEGIRRYDPRLRPGYEQSLTDRRGVRTRLLPAVALSLLMASMAREGGMAAAVLEVWMALACLLGAAAAPVLLGGACTRLQDLMVLLAAVVHTRQAAASATFQGPPTQHLVMFWTVAMPMSGTGCEMLACYAALLLALQLFHGEAFVGSWYLAAAMLLAAPVVASENQAADFWERMQRGNAALQRLLDNAGGAHCAVDVSTGNFVSSSESFQLIFGAPAEPGQSIADLAISPHDKDGLGQLLRTSRVAASASSLEPLFVASLRLPGGPSAGAVAARLVPYSLSDGRLHILVQVQSGEGQGNRVWVKEQAVAERETRCAALERALAARDACMSEQEKALSEMHELFERRQGQRLPDRPPTGTL</sequence>
<organism evidence="3 4">
    <name type="scientific">Prorocentrum cordatum</name>
    <dbReference type="NCBI Taxonomy" id="2364126"/>
    <lineage>
        <taxon>Eukaryota</taxon>
        <taxon>Sar</taxon>
        <taxon>Alveolata</taxon>
        <taxon>Dinophyceae</taxon>
        <taxon>Prorocentrales</taxon>
        <taxon>Prorocentraceae</taxon>
        <taxon>Prorocentrum</taxon>
    </lineage>
</organism>
<keyword evidence="2" id="KW-1133">Transmembrane helix</keyword>
<gene>
    <name evidence="3" type="ORF">PCOR1329_LOCUS18330</name>
</gene>
<feature type="region of interest" description="Disordered" evidence="1">
    <location>
        <begin position="1"/>
        <end position="32"/>
    </location>
</feature>
<dbReference type="Proteomes" id="UP001189429">
    <property type="component" value="Unassembled WGS sequence"/>
</dbReference>
<name>A0ABN9R7K6_9DINO</name>
<feature type="transmembrane region" description="Helical" evidence="2">
    <location>
        <begin position="167"/>
        <end position="191"/>
    </location>
</feature>